<accession>A0ABQ9MP27</accession>
<dbReference type="PANTHER" id="PTHR33698:SF6">
    <property type="entry name" value="TRANSMEMBRANE PROTEIN"/>
    <property type="match status" value="1"/>
</dbReference>
<organism evidence="2 3">
    <name type="scientific">Hevea brasiliensis</name>
    <name type="common">Para rubber tree</name>
    <name type="synonym">Siphonia brasiliensis</name>
    <dbReference type="NCBI Taxonomy" id="3981"/>
    <lineage>
        <taxon>Eukaryota</taxon>
        <taxon>Viridiplantae</taxon>
        <taxon>Streptophyta</taxon>
        <taxon>Embryophyta</taxon>
        <taxon>Tracheophyta</taxon>
        <taxon>Spermatophyta</taxon>
        <taxon>Magnoliopsida</taxon>
        <taxon>eudicotyledons</taxon>
        <taxon>Gunneridae</taxon>
        <taxon>Pentapetalae</taxon>
        <taxon>rosids</taxon>
        <taxon>fabids</taxon>
        <taxon>Malpighiales</taxon>
        <taxon>Euphorbiaceae</taxon>
        <taxon>Crotonoideae</taxon>
        <taxon>Micrandreae</taxon>
        <taxon>Hevea</taxon>
    </lineage>
</organism>
<evidence type="ECO:0000313" key="3">
    <source>
        <dbReference type="Proteomes" id="UP001174677"/>
    </source>
</evidence>
<sequence>MAKVSSFPMILYSTKLVSNLPLLIPQARNSHNPIVHEKNLYKRRTSVVKFESQFLHQPLVSRRFSSRHKGFNAKSNLESGEEDKLALETVLKLYTAIKNKNIHELSDIVGDECRCVCNFFSFFQSFNGKQQVLDFFNYVIRILGNNIEFAVQPTLHNGMNVGVSWKLQWTKTHMPLGKGFSFYICQIYQGKVLIRNVEMFMEPLLHIEPFRLKIMGYVMNTVEKMSYYNLSKDQMKKAILILFLMVIILLFLKPGFY</sequence>
<dbReference type="SUPFAM" id="SSF54427">
    <property type="entry name" value="NTF2-like"/>
    <property type="match status" value="1"/>
</dbReference>
<dbReference type="InterPro" id="IPR032710">
    <property type="entry name" value="NTF2-like_dom_sf"/>
</dbReference>
<keyword evidence="3" id="KW-1185">Reference proteome</keyword>
<evidence type="ECO:0000313" key="2">
    <source>
        <dbReference type="EMBL" id="KAJ9180846.1"/>
    </source>
</evidence>
<dbReference type="PANTHER" id="PTHR33698">
    <property type="entry name" value="NUCLEAR TRANSPORT FACTOR 2 (NTF2)-LIKE PROTEIN"/>
    <property type="match status" value="1"/>
</dbReference>
<keyword evidence="1" id="KW-0812">Transmembrane</keyword>
<proteinExistence type="predicted"/>
<name>A0ABQ9MP27_HEVBR</name>
<reference evidence="2" key="1">
    <citation type="journal article" date="2023" name="Plant Biotechnol. J.">
        <title>Chromosome-level wild Hevea brasiliensis genome provides new tools for genomic-assisted breeding and valuable loci to elevate rubber yield.</title>
        <authorList>
            <person name="Cheng H."/>
            <person name="Song X."/>
            <person name="Hu Y."/>
            <person name="Wu T."/>
            <person name="Yang Q."/>
            <person name="An Z."/>
            <person name="Feng S."/>
            <person name="Deng Z."/>
            <person name="Wu W."/>
            <person name="Zeng X."/>
            <person name="Tu M."/>
            <person name="Wang X."/>
            <person name="Huang H."/>
        </authorList>
    </citation>
    <scope>NUCLEOTIDE SEQUENCE</scope>
    <source>
        <strain evidence="2">MT/VB/25A 57/8</strain>
    </source>
</reference>
<keyword evidence="1" id="KW-0472">Membrane</keyword>
<gene>
    <name evidence="2" type="ORF">P3X46_009044</name>
</gene>
<evidence type="ECO:0008006" key="4">
    <source>
        <dbReference type="Google" id="ProtNLM"/>
    </source>
</evidence>
<dbReference type="EMBL" id="JARPOI010000005">
    <property type="protein sequence ID" value="KAJ9180846.1"/>
    <property type="molecule type" value="Genomic_DNA"/>
</dbReference>
<keyword evidence="1" id="KW-1133">Transmembrane helix</keyword>
<comment type="caution">
    <text evidence="2">The sequence shown here is derived from an EMBL/GenBank/DDBJ whole genome shotgun (WGS) entry which is preliminary data.</text>
</comment>
<feature type="transmembrane region" description="Helical" evidence="1">
    <location>
        <begin position="238"/>
        <end position="256"/>
    </location>
</feature>
<dbReference type="Proteomes" id="UP001174677">
    <property type="component" value="Chromosome 5"/>
</dbReference>
<protein>
    <recommendedName>
        <fullName evidence="4">SnoaL-like domain-containing protein</fullName>
    </recommendedName>
</protein>
<evidence type="ECO:0000256" key="1">
    <source>
        <dbReference type="SAM" id="Phobius"/>
    </source>
</evidence>